<gene>
    <name evidence="2" type="ORF">GCM10010840_35080</name>
</gene>
<evidence type="ECO:0000313" key="3">
    <source>
        <dbReference type="Proteomes" id="UP000639973"/>
    </source>
</evidence>
<protein>
    <submittedName>
        <fullName evidence="2">Uncharacterized protein</fullName>
    </submittedName>
</protein>
<keyword evidence="1" id="KW-0812">Transmembrane</keyword>
<sequence length="96" mass="10516">MELVNLILDLVLVSVALWMITVIRSSTLGSVFGKTLSWISAGAIILGTAHLLETLTFQVFHLEDVVLGEMLHRLIVLAGFGSLVIGFLGLRQLRRT</sequence>
<keyword evidence="1" id="KW-1133">Transmembrane helix</keyword>
<comment type="caution">
    <text evidence="2">The sequence shown here is derived from an EMBL/GenBank/DDBJ whole genome shotgun (WGS) entry which is preliminary data.</text>
</comment>
<name>A0ABQ2GFK5_9DEIO</name>
<dbReference type="EMBL" id="BMOL01000031">
    <property type="protein sequence ID" value="GGL94035.1"/>
    <property type="molecule type" value="Genomic_DNA"/>
</dbReference>
<dbReference type="Proteomes" id="UP000639973">
    <property type="component" value="Unassembled WGS sequence"/>
</dbReference>
<organism evidence="2 3">
    <name type="scientific">Deinococcus aerolatus</name>
    <dbReference type="NCBI Taxonomy" id="522487"/>
    <lineage>
        <taxon>Bacteria</taxon>
        <taxon>Thermotogati</taxon>
        <taxon>Deinococcota</taxon>
        <taxon>Deinococci</taxon>
        <taxon>Deinococcales</taxon>
        <taxon>Deinococcaceae</taxon>
        <taxon>Deinococcus</taxon>
    </lineage>
</organism>
<feature type="transmembrane region" description="Helical" evidence="1">
    <location>
        <begin position="6"/>
        <end position="23"/>
    </location>
</feature>
<reference evidence="3" key="1">
    <citation type="journal article" date="2019" name="Int. J. Syst. Evol. Microbiol.">
        <title>The Global Catalogue of Microorganisms (GCM) 10K type strain sequencing project: providing services to taxonomists for standard genome sequencing and annotation.</title>
        <authorList>
            <consortium name="The Broad Institute Genomics Platform"/>
            <consortium name="The Broad Institute Genome Sequencing Center for Infectious Disease"/>
            <person name="Wu L."/>
            <person name="Ma J."/>
        </authorList>
    </citation>
    <scope>NUCLEOTIDE SEQUENCE [LARGE SCALE GENOMIC DNA]</scope>
    <source>
        <strain evidence="3">JCM 15442</strain>
    </source>
</reference>
<evidence type="ECO:0000313" key="2">
    <source>
        <dbReference type="EMBL" id="GGL94035.1"/>
    </source>
</evidence>
<accession>A0ABQ2GFK5</accession>
<evidence type="ECO:0000256" key="1">
    <source>
        <dbReference type="SAM" id="Phobius"/>
    </source>
</evidence>
<feature type="transmembrane region" description="Helical" evidence="1">
    <location>
        <begin position="72"/>
        <end position="90"/>
    </location>
</feature>
<proteinExistence type="predicted"/>
<keyword evidence="1" id="KW-0472">Membrane</keyword>
<keyword evidence="3" id="KW-1185">Reference proteome</keyword>
<dbReference type="RefSeq" id="WP_188974238.1">
    <property type="nucleotide sequence ID" value="NZ_BMOL01000031.1"/>
</dbReference>
<feature type="transmembrane region" description="Helical" evidence="1">
    <location>
        <begin position="35"/>
        <end position="52"/>
    </location>
</feature>